<evidence type="ECO:0000313" key="13">
    <source>
        <dbReference type="Proteomes" id="UP000006591"/>
    </source>
</evidence>
<dbReference type="GO" id="GO:0006612">
    <property type="term" value="P:protein targeting to membrane"/>
    <property type="evidence" value="ECO:0007669"/>
    <property type="project" value="TreeGrafter"/>
</dbReference>
<evidence type="ECO:0000256" key="9">
    <source>
        <dbReference type="SAM" id="Coils"/>
    </source>
</evidence>
<evidence type="ECO:0000256" key="8">
    <source>
        <dbReference type="PROSITE-ProRule" id="PRU00646"/>
    </source>
</evidence>
<dbReference type="Gramene" id="ONIVA03G25380.1">
    <property type="protein sequence ID" value="ONIVA03G25380.1"/>
    <property type="gene ID" value="ONIVA03G25380"/>
</dbReference>
<feature type="compositionally biased region" description="Polar residues" evidence="10">
    <location>
        <begin position="95"/>
        <end position="112"/>
    </location>
</feature>
<feature type="compositionally biased region" description="Pro residues" evidence="10">
    <location>
        <begin position="14"/>
        <end position="28"/>
    </location>
</feature>
<comment type="similarity">
    <text evidence="2">Belongs to the VPS37 family.</text>
</comment>
<dbReference type="SUPFAM" id="SSF140111">
    <property type="entry name" value="Endosomal sorting complex assembly domain"/>
    <property type="match status" value="1"/>
</dbReference>
<feature type="domain" description="VPS37 C-terminal" evidence="11">
    <location>
        <begin position="238"/>
        <end position="327"/>
    </location>
</feature>
<feature type="region of interest" description="Disordered" evidence="10">
    <location>
        <begin position="444"/>
        <end position="513"/>
    </location>
</feature>
<dbReference type="InterPro" id="IPR037202">
    <property type="entry name" value="ESCRT_assembly_dom"/>
</dbReference>
<dbReference type="AlphaFoldDB" id="A0A0E0GPV7"/>
<dbReference type="Gene3D" id="1.10.287.660">
    <property type="entry name" value="Helix hairpin bin"/>
    <property type="match status" value="1"/>
</dbReference>
<dbReference type="InterPro" id="IPR029012">
    <property type="entry name" value="Helix_hairpin_bin_sf"/>
</dbReference>
<proteinExistence type="inferred from homology"/>
<dbReference type="FunFam" id="1.10.287.660:FF:000005">
    <property type="entry name" value="Vacuolar protein-sorting-associated protein 37 homolog 1"/>
    <property type="match status" value="1"/>
</dbReference>
<dbReference type="EnsemblPlants" id="ONIVA03G25380.1">
    <property type="protein sequence ID" value="ONIVA03G25380.1"/>
    <property type="gene ID" value="ONIVA03G25380"/>
</dbReference>
<reference evidence="12" key="1">
    <citation type="submission" date="2015-04" db="UniProtKB">
        <authorList>
            <consortium name="EnsemblPlants"/>
        </authorList>
    </citation>
    <scope>IDENTIFICATION</scope>
    <source>
        <strain evidence="12">SL10</strain>
    </source>
</reference>
<dbReference type="GO" id="GO:0043162">
    <property type="term" value="P:ubiquitin-dependent protein catabolic process via the multivesicular body sorting pathway"/>
    <property type="evidence" value="ECO:0007669"/>
    <property type="project" value="TreeGrafter"/>
</dbReference>
<sequence length="552" mass="61266">MQWFSGGFRFGLPSGPPYVPSPRPVPPPRTRKRSGGGTPRVEATGDSAAQRGGTPFLFSFHPHVRRGNRLTQVSAPIPVLPDCSSTMSWRFPLFGSSQQQQPDTNFQDNPTQPWYPPSVLGSSSHPSLPSSSSGSPHQRASDNPQSLRGQPSPAEAAGIIARLKDKSVDDLQRLLKDKEAYNAFFNSLDQVKTQNNLRDELKKETVQLARDNLEKEQRILEIRNQCTIIRTTELAAAQDRLADLERQRDEVMKSYSPAALLDKLQKLMAKLDEESEELHQKFLEKDIDLPTFVQKHKKLRTAYHKQALLHLAGKTSFVTHRRLGETAPVRRHQAVKHSQLLAMVTTRGMAATASAAEGYEREREARIQENMERMQKLGIRDLANRFNQSATGFAGGGSWSGSDRWRRKVPVTAGPASPSPARRSLRLKSLDPVNYCEIRTRKGKDVEGGSSVPIEVGSEEEVNAEDAAPVAKEDQGHSEAIQDEDADHHQVNDPADDDGDEDDRESVVTSSSQDCEVNLEDIIGCATSSKPAGPKKRKLIERNPDYVLRELA</sequence>
<keyword evidence="5 8" id="KW-0653">Protein transport</keyword>
<feature type="region of interest" description="Disordered" evidence="10">
    <location>
        <begin position="390"/>
        <end position="425"/>
    </location>
</feature>
<dbReference type="InterPro" id="IPR009851">
    <property type="entry name" value="Mod_r"/>
</dbReference>
<evidence type="ECO:0000256" key="6">
    <source>
        <dbReference type="ARBA" id="ARBA00055844"/>
    </source>
</evidence>
<keyword evidence="4" id="KW-0967">Endosome</keyword>
<dbReference type="Pfam" id="PF07200">
    <property type="entry name" value="Mod_r"/>
    <property type="match status" value="1"/>
</dbReference>
<dbReference type="PROSITE" id="PS51314">
    <property type="entry name" value="VPS37_C"/>
    <property type="match status" value="1"/>
</dbReference>
<keyword evidence="9" id="KW-0175">Coiled coil</keyword>
<evidence type="ECO:0000256" key="10">
    <source>
        <dbReference type="SAM" id="MobiDB-lite"/>
    </source>
</evidence>
<evidence type="ECO:0000256" key="3">
    <source>
        <dbReference type="ARBA" id="ARBA00022448"/>
    </source>
</evidence>
<evidence type="ECO:0000256" key="2">
    <source>
        <dbReference type="ARBA" id="ARBA00007617"/>
    </source>
</evidence>
<comment type="function">
    <text evidence="6">Component of the ESCRT-I complex (endosomal sorting complex required for transport I), a regulator of vesicular trafficking process. Required for the sorting of endocytic ubiquitinated cargos into multivesicular bodies (MVBs).</text>
</comment>
<feature type="coiled-coil region" evidence="9">
    <location>
        <begin position="198"/>
        <end position="284"/>
    </location>
</feature>
<protein>
    <recommendedName>
        <fullName evidence="11">VPS37 C-terminal domain-containing protein</fullName>
    </recommendedName>
</protein>
<name>A0A0E0GPV7_ORYNI</name>
<evidence type="ECO:0000256" key="4">
    <source>
        <dbReference type="ARBA" id="ARBA00022753"/>
    </source>
</evidence>
<evidence type="ECO:0000313" key="12">
    <source>
        <dbReference type="EnsemblPlants" id="ONIVA03G25380.1"/>
    </source>
</evidence>
<dbReference type="PANTHER" id="PTHR13678:SF2">
    <property type="entry name" value="VACUOLAR PROTEIN SORTING-ASSOCIATED PROTEIN 37A"/>
    <property type="match status" value="1"/>
</dbReference>
<keyword evidence="13" id="KW-1185">Reference proteome</keyword>
<feature type="compositionally biased region" description="Acidic residues" evidence="10">
    <location>
        <begin position="494"/>
        <end position="504"/>
    </location>
</feature>
<feature type="region of interest" description="Disordered" evidence="10">
    <location>
        <begin position="11"/>
        <end position="55"/>
    </location>
</feature>
<evidence type="ECO:0000256" key="7">
    <source>
        <dbReference type="ARBA" id="ARBA00061953"/>
    </source>
</evidence>
<feature type="region of interest" description="Disordered" evidence="10">
    <location>
        <begin position="95"/>
        <end position="153"/>
    </location>
</feature>
<accession>A0A0E0GPV7</accession>
<evidence type="ECO:0000256" key="1">
    <source>
        <dbReference type="ARBA" id="ARBA00004177"/>
    </source>
</evidence>
<organism evidence="12">
    <name type="scientific">Oryza nivara</name>
    <name type="common">Indian wild rice</name>
    <name type="synonym">Oryza sativa f. spontanea</name>
    <dbReference type="NCBI Taxonomy" id="4536"/>
    <lineage>
        <taxon>Eukaryota</taxon>
        <taxon>Viridiplantae</taxon>
        <taxon>Streptophyta</taxon>
        <taxon>Embryophyta</taxon>
        <taxon>Tracheophyta</taxon>
        <taxon>Spermatophyta</taxon>
        <taxon>Magnoliopsida</taxon>
        <taxon>Liliopsida</taxon>
        <taxon>Poales</taxon>
        <taxon>Poaceae</taxon>
        <taxon>BOP clade</taxon>
        <taxon>Oryzoideae</taxon>
        <taxon>Oryzeae</taxon>
        <taxon>Oryzinae</taxon>
        <taxon>Oryza</taxon>
    </lineage>
</organism>
<dbReference type="STRING" id="4536.A0A0E0GPV7"/>
<dbReference type="GO" id="GO:0006623">
    <property type="term" value="P:protein targeting to vacuole"/>
    <property type="evidence" value="ECO:0007669"/>
    <property type="project" value="TreeGrafter"/>
</dbReference>
<dbReference type="PANTHER" id="PTHR13678">
    <property type="entry name" value="VACUOLAR PROTEIN SORTING-ASSOCIATED PROTEIN 37"/>
    <property type="match status" value="1"/>
</dbReference>
<dbReference type="eggNOG" id="KOG3270">
    <property type="taxonomic scope" value="Eukaryota"/>
</dbReference>
<evidence type="ECO:0000256" key="5">
    <source>
        <dbReference type="ARBA" id="ARBA00022927"/>
    </source>
</evidence>
<reference evidence="12" key="2">
    <citation type="submission" date="2018-04" db="EMBL/GenBank/DDBJ databases">
        <title>OnivRS2 (Oryza nivara Reference Sequence Version 2).</title>
        <authorList>
            <person name="Zhang J."/>
            <person name="Kudrna D."/>
            <person name="Lee S."/>
            <person name="Talag J."/>
            <person name="Rajasekar S."/>
            <person name="Welchert J."/>
            <person name="Hsing Y.-I."/>
            <person name="Wing R.A."/>
        </authorList>
    </citation>
    <scope>NUCLEOTIDE SEQUENCE [LARGE SCALE GENOMIC DNA]</scope>
    <source>
        <strain evidence="12">SL10</strain>
    </source>
</reference>
<dbReference type="GO" id="GO:0000813">
    <property type="term" value="C:ESCRT I complex"/>
    <property type="evidence" value="ECO:0007669"/>
    <property type="project" value="UniProtKB-ARBA"/>
</dbReference>
<feature type="compositionally biased region" description="Low complexity" evidence="10">
    <location>
        <begin position="117"/>
        <end position="137"/>
    </location>
</feature>
<evidence type="ECO:0000259" key="11">
    <source>
        <dbReference type="PROSITE" id="PS51314"/>
    </source>
</evidence>
<keyword evidence="3 8" id="KW-0813">Transport</keyword>
<dbReference type="Proteomes" id="UP000006591">
    <property type="component" value="Chromosome 3"/>
</dbReference>
<comment type="subunit">
    <text evidence="7">Component of the endosomal sorting required for transport complex I (ESCRT-I), composed of ELC, VPS28 and VPS37. Interacts with ELC.</text>
</comment>
<comment type="subcellular location">
    <subcellularLocation>
        <location evidence="1">Endosome</location>
    </subcellularLocation>
</comment>